<dbReference type="PATRIC" id="fig|874156.12.peg.2391"/>
<dbReference type="GO" id="GO:0006260">
    <property type="term" value="P:DNA replication"/>
    <property type="evidence" value="ECO:0007669"/>
    <property type="project" value="InterPro"/>
</dbReference>
<dbReference type="Proteomes" id="UP000053455">
    <property type="component" value="Unassembled WGS sequence"/>
</dbReference>
<keyword evidence="2" id="KW-1185">Reference proteome</keyword>
<proteinExistence type="predicted"/>
<name>A0A0H0XLX3_9SPHN</name>
<evidence type="ECO:0000313" key="2">
    <source>
        <dbReference type="Proteomes" id="UP000053455"/>
    </source>
</evidence>
<comment type="caution">
    <text evidence="1">The sequence shown here is derived from an EMBL/GenBank/DDBJ whole genome shotgun (WGS) entry which is preliminary data.</text>
</comment>
<dbReference type="PANTHER" id="PTHR38767">
    <property type="entry name" value="DNA POLYMERASE III SUBUNIT CHI"/>
    <property type="match status" value="1"/>
</dbReference>
<organism evidence="1 2">
    <name type="scientific">Aurantiacibacter marinus</name>
    <dbReference type="NCBI Taxonomy" id="874156"/>
    <lineage>
        <taxon>Bacteria</taxon>
        <taxon>Pseudomonadati</taxon>
        <taxon>Pseudomonadota</taxon>
        <taxon>Alphaproteobacteria</taxon>
        <taxon>Sphingomonadales</taxon>
        <taxon>Erythrobacteraceae</taxon>
        <taxon>Aurantiacibacter</taxon>
    </lineage>
</organism>
<protein>
    <submittedName>
        <fullName evidence="1">DNA polymerase III subunit chi</fullName>
    </submittedName>
</protein>
<dbReference type="OrthoDB" id="9795973at2"/>
<sequence length="145" mass="16186">MRVDFYLLSSDPAPAAIALLARKVREAGERLLVVAEDLDLLETTSEALWNASPEAFLANGIAGDEHDARQPILLSNEVEPSNGASFLLIADGVWREPEDSFSRVLYLFDDATRGQARETWKALESRDGLERKFWKQQGGRWVEGP</sequence>
<dbReference type="Gene3D" id="3.40.50.10110">
    <property type="entry name" value="DNA polymerase III subunit chi"/>
    <property type="match status" value="1"/>
</dbReference>
<dbReference type="PANTHER" id="PTHR38767:SF1">
    <property type="entry name" value="DNA POLYMERASE III SUBUNIT CHI"/>
    <property type="match status" value="1"/>
</dbReference>
<accession>A0A0H0XLX3</accession>
<gene>
    <name evidence="1" type="ORF">AAV99_11650</name>
</gene>
<dbReference type="SUPFAM" id="SSF102400">
    <property type="entry name" value="DNA polymerase III chi subunit"/>
    <property type="match status" value="1"/>
</dbReference>
<dbReference type="EMBL" id="LBHU01000003">
    <property type="protein sequence ID" value="KLI63309.1"/>
    <property type="molecule type" value="Genomic_DNA"/>
</dbReference>
<dbReference type="STRING" id="874156.GCA_001021555_02104"/>
<dbReference type="Pfam" id="PF04364">
    <property type="entry name" value="DNA_pol3_chi"/>
    <property type="match status" value="1"/>
</dbReference>
<evidence type="ECO:0000313" key="1">
    <source>
        <dbReference type="EMBL" id="KLI63309.1"/>
    </source>
</evidence>
<dbReference type="AlphaFoldDB" id="A0A0H0XLX3"/>
<reference evidence="1 2" key="1">
    <citation type="submission" date="2015-04" db="EMBL/GenBank/DDBJ databases">
        <title>The draft genome sequence of Erythrobacter marinus HWDM-33.</title>
        <authorList>
            <person name="Zhuang L."/>
            <person name="Liu Y."/>
            <person name="Shao Z."/>
        </authorList>
    </citation>
    <scope>NUCLEOTIDE SEQUENCE [LARGE SCALE GENOMIC DNA]</scope>
    <source>
        <strain evidence="1 2">HWDM-33</strain>
    </source>
</reference>
<dbReference type="RefSeq" id="WP_047094296.1">
    <property type="nucleotide sequence ID" value="NZ_LBHU01000003.1"/>
</dbReference>
<dbReference type="GO" id="GO:0003887">
    <property type="term" value="F:DNA-directed DNA polymerase activity"/>
    <property type="evidence" value="ECO:0007669"/>
    <property type="project" value="InterPro"/>
</dbReference>
<dbReference type="GO" id="GO:0003677">
    <property type="term" value="F:DNA binding"/>
    <property type="evidence" value="ECO:0007669"/>
    <property type="project" value="InterPro"/>
</dbReference>
<dbReference type="InterPro" id="IPR007459">
    <property type="entry name" value="DNA_pol3_chi"/>
</dbReference>
<dbReference type="GO" id="GO:0032298">
    <property type="term" value="P:positive regulation of DNA-templated DNA replication initiation"/>
    <property type="evidence" value="ECO:0007669"/>
    <property type="project" value="TreeGrafter"/>
</dbReference>
<dbReference type="InterPro" id="IPR036768">
    <property type="entry name" value="PolIII_chi_sf"/>
</dbReference>